<dbReference type="Gene3D" id="3.40.50.1580">
    <property type="entry name" value="Nucleoside phosphorylase domain"/>
    <property type="match status" value="1"/>
</dbReference>
<evidence type="ECO:0000259" key="6">
    <source>
        <dbReference type="Pfam" id="PF01048"/>
    </source>
</evidence>
<proteinExistence type="predicted"/>
<comment type="cofactor">
    <cofactor evidence="1">
        <name>[4Fe-4S] cluster</name>
        <dbReference type="ChEBI" id="CHEBI:49883"/>
    </cofactor>
</comment>
<sequence length="299" mass="31086">MTALLICTALGMEARAVRRGLCRSPVHVRLRRTGLGPRRAARVAAILPEFDALAVTGFAGSLVPGLRAGDVLVAEEIRYGDRVLACPSAPLLAGELARAGLRARTGSLLTVDHVVTGARGRELAERGAHAVDMETGPLARAAAGRPVAAVRVVVDTPAAPLLSPATVRNALTARRVLRRVGPALTRWAAATAPRTVLRASPDLDGAASRADLVLVIGPTGSPEARHLVESATRHAPARLVEAPEHIELAWLRGARTVVLTAGASTSPSLVDTAENALRGLGPVTTDESITFTLPKDAQP</sequence>
<organism evidence="7 8">
    <name type="scientific">Nonomuraea ferruginea</name>
    <dbReference type="NCBI Taxonomy" id="46174"/>
    <lineage>
        <taxon>Bacteria</taxon>
        <taxon>Bacillati</taxon>
        <taxon>Actinomycetota</taxon>
        <taxon>Actinomycetes</taxon>
        <taxon>Streptosporangiales</taxon>
        <taxon>Streptosporangiaceae</taxon>
        <taxon>Nonomuraea</taxon>
    </lineage>
</organism>
<evidence type="ECO:0000256" key="4">
    <source>
        <dbReference type="ARBA" id="ARBA00023004"/>
    </source>
</evidence>
<dbReference type="Gene3D" id="3.40.1010.20">
    <property type="entry name" value="4-hydroxy-3-methylbut-2-enyl diphosphate reductase, catalytic domain"/>
    <property type="match status" value="1"/>
</dbReference>
<dbReference type="InterPro" id="IPR003451">
    <property type="entry name" value="LytB/IspH"/>
</dbReference>
<keyword evidence="2" id="KW-0004">4Fe-4S</keyword>
<evidence type="ECO:0000313" key="8">
    <source>
        <dbReference type="Proteomes" id="UP001212498"/>
    </source>
</evidence>
<dbReference type="SUPFAM" id="SSF53167">
    <property type="entry name" value="Purine and uridine phosphorylases"/>
    <property type="match status" value="1"/>
</dbReference>
<name>A0ABT4T4C7_9ACTN</name>
<dbReference type="InterPro" id="IPR035994">
    <property type="entry name" value="Nucleoside_phosphorylase_sf"/>
</dbReference>
<keyword evidence="4" id="KW-0408">Iron</keyword>
<gene>
    <name evidence="7" type="ORF">OUY24_26475</name>
</gene>
<accession>A0ABT4T4C7</accession>
<dbReference type="RefSeq" id="WP_271278253.1">
    <property type="nucleotide sequence ID" value="NZ_BAABFD010000016.1"/>
</dbReference>
<dbReference type="InterPro" id="IPR000845">
    <property type="entry name" value="Nucleoside_phosphorylase_d"/>
</dbReference>
<keyword evidence="5" id="KW-0411">Iron-sulfur</keyword>
<evidence type="ECO:0000313" key="7">
    <source>
        <dbReference type="EMBL" id="MDA0644190.1"/>
    </source>
</evidence>
<comment type="caution">
    <text evidence="7">The sequence shown here is derived from an EMBL/GenBank/DDBJ whole genome shotgun (WGS) entry which is preliminary data.</text>
</comment>
<dbReference type="Proteomes" id="UP001212498">
    <property type="component" value="Unassembled WGS sequence"/>
</dbReference>
<evidence type="ECO:0000256" key="2">
    <source>
        <dbReference type="ARBA" id="ARBA00022485"/>
    </source>
</evidence>
<reference evidence="7 8" key="1">
    <citation type="submission" date="2022-11" db="EMBL/GenBank/DDBJ databases">
        <title>Nonomuraea corallina sp. nov., a new species of the genus Nonomuraea isolated from sea side sediment in Thai sea.</title>
        <authorList>
            <person name="Ngamcharungchit C."/>
            <person name="Matsumoto A."/>
            <person name="Suriyachadkun C."/>
            <person name="Panbangred W."/>
            <person name="Inahashi Y."/>
            <person name="Intra B."/>
        </authorList>
    </citation>
    <scope>NUCLEOTIDE SEQUENCE [LARGE SCALE GENOMIC DNA]</scope>
    <source>
        <strain evidence="7 8">DSM 43553</strain>
    </source>
</reference>
<dbReference type="Pfam" id="PF02401">
    <property type="entry name" value="LYTB"/>
    <property type="match status" value="1"/>
</dbReference>
<evidence type="ECO:0000256" key="1">
    <source>
        <dbReference type="ARBA" id="ARBA00001966"/>
    </source>
</evidence>
<evidence type="ECO:0000256" key="3">
    <source>
        <dbReference type="ARBA" id="ARBA00022723"/>
    </source>
</evidence>
<feature type="domain" description="Nucleoside phosphorylase" evidence="6">
    <location>
        <begin position="27"/>
        <end position="162"/>
    </location>
</feature>
<evidence type="ECO:0000256" key="5">
    <source>
        <dbReference type="ARBA" id="ARBA00023014"/>
    </source>
</evidence>
<keyword evidence="3" id="KW-0479">Metal-binding</keyword>
<dbReference type="EMBL" id="JAPNUD010000089">
    <property type="protein sequence ID" value="MDA0644190.1"/>
    <property type="molecule type" value="Genomic_DNA"/>
</dbReference>
<keyword evidence="8" id="KW-1185">Reference proteome</keyword>
<protein>
    <recommendedName>
        <fullName evidence="6">Nucleoside phosphorylase domain-containing protein</fullName>
    </recommendedName>
</protein>
<dbReference type="Pfam" id="PF01048">
    <property type="entry name" value="PNP_UDP_1"/>
    <property type="match status" value="1"/>
</dbReference>